<evidence type="ECO:0000259" key="1">
    <source>
        <dbReference type="PROSITE" id="PS50943"/>
    </source>
</evidence>
<dbReference type="CDD" id="cd00093">
    <property type="entry name" value="HTH_XRE"/>
    <property type="match status" value="1"/>
</dbReference>
<keyword evidence="3" id="KW-1185">Reference proteome</keyword>
<dbReference type="GO" id="GO:0003677">
    <property type="term" value="F:DNA binding"/>
    <property type="evidence" value="ECO:0007669"/>
    <property type="project" value="InterPro"/>
</dbReference>
<dbReference type="RefSeq" id="WP_095483270.1">
    <property type="nucleotide sequence ID" value="NZ_CP088151.1"/>
</dbReference>
<evidence type="ECO:0000313" key="2">
    <source>
        <dbReference type="EMBL" id="PAQ03697.1"/>
    </source>
</evidence>
<organism evidence="2 3">
    <name type="scientific">Mesorhizobium mediterraneum</name>
    <dbReference type="NCBI Taxonomy" id="43617"/>
    <lineage>
        <taxon>Bacteria</taxon>
        <taxon>Pseudomonadati</taxon>
        <taxon>Pseudomonadota</taxon>
        <taxon>Alphaproteobacteria</taxon>
        <taxon>Hyphomicrobiales</taxon>
        <taxon>Phyllobacteriaceae</taxon>
        <taxon>Mesorhizobium</taxon>
    </lineage>
</organism>
<dbReference type="Gene3D" id="1.10.260.40">
    <property type="entry name" value="lambda repressor-like DNA-binding domains"/>
    <property type="match status" value="1"/>
</dbReference>
<protein>
    <recommendedName>
        <fullName evidence="1">HTH cro/C1-type domain-containing protein</fullName>
    </recommendedName>
</protein>
<proteinExistence type="predicted"/>
<feature type="domain" description="HTH cro/C1-type" evidence="1">
    <location>
        <begin position="7"/>
        <end position="39"/>
    </location>
</feature>
<dbReference type="InterPro" id="IPR001387">
    <property type="entry name" value="Cro/C1-type_HTH"/>
</dbReference>
<dbReference type="SUPFAM" id="SSF47413">
    <property type="entry name" value="lambda repressor-like DNA-binding domains"/>
    <property type="match status" value="1"/>
</dbReference>
<name>A0AB36RHA3_9HYPH</name>
<dbReference type="Proteomes" id="UP000216215">
    <property type="component" value="Unassembled WGS sequence"/>
</dbReference>
<dbReference type="AlphaFoldDB" id="A0AB36RHA3"/>
<dbReference type="PROSITE" id="PS50943">
    <property type="entry name" value="HTH_CROC1"/>
    <property type="match status" value="1"/>
</dbReference>
<gene>
    <name evidence="2" type="ORF">CIT25_04055</name>
</gene>
<accession>A0AB36RHA3</accession>
<sequence length="59" mass="6485">MQIDNPILEARKSLAMTKTALAKALGVNLSTVWRWEKGQLPISPVVKRALEQLVAEKAA</sequence>
<comment type="caution">
    <text evidence="2">The sequence shown here is derived from an EMBL/GenBank/DDBJ whole genome shotgun (WGS) entry which is preliminary data.</text>
</comment>
<dbReference type="InterPro" id="IPR010982">
    <property type="entry name" value="Lambda_DNA-bd_dom_sf"/>
</dbReference>
<dbReference type="EMBL" id="NPKI01000008">
    <property type="protein sequence ID" value="PAQ03697.1"/>
    <property type="molecule type" value="Genomic_DNA"/>
</dbReference>
<evidence type="ECO:0000313" key="3">
    <source>
        <dbReference type="Proteomes" id="UP000216215"/>
    </source>
</evidence>
<reference evidence="3" key="1">
    <citation type="submission" date="2017-08" db="EMBL/GenBank/DDBJ databases">
        <title>Mesorhizobium wenxinae sp. nov., a novel rhizobial species isolated from root nodules of chickpea (Cicer arietinum L.).</title>
        <authorList>
            <person name="Zhang J."/>
        </authorList>
    </citation>
    <scope>NUCLEOTIDE SEQUENCE [LARGE SCALE GENOMIC DNA]</scope>
    <source>
        <strain evidence="3">USDA 3392</strain>
    </source>
</reference>
<dbReference type="Pfam" id="PF01381">
    <property type="entry name" value="HTH_3"/>
    <property type="match status" value="1"/>
</dbReference>